<accession>A0A4Q1KMV3</accession>
<sequence length="67" mass="8073">MKTEPKRICIYPKDIQRITGKSYRQSIRLLQKIRKDLNKLENEFVSIEEFCHYTSLKYEQVEPLIIG</sequence>
<reference evidence="3" key="1">
    <citation type="submission" date="2019-01" db="EMBL/GenBank/DDBJ databases">
        <title>Cytophagaceae bacterium strain CAR-16.</title>
        <authorList>
            <person name="Chen W.-M."/>
        </authorList>
    </citation>
    <scope>NUCLEOTIDE SEQUENCE [LARGE SCALE GENOMIC DNA]</scope>
    <source>
        <strain evidence="3">ICH-30</strain>
    </source>
</reference>
<proteinExistence type="predicted"/>
<evidence type="ECO:0000313" key="3">
    <source>
        <dbReference type="Proteomes" id="UP000289734"/>
    </source>
</evidence>
<evidence type="ECO:0000313" key="2">
    <source>
        <dbReference type="EMBL" id="RXR31333.1"/>
    </source>
</evidence>
<keyword evidence="3" id="KW-1185">Reference proteome</keyword>
<evidence type="ECO:0000256" key="1">
    <source>
        <dbReference type="SAM" id="Coils"/>
    </source>
</evidence>
<protein>
    <submittedName>
        <fullName evidence="2">Uncharacterized protein</fullName>
    </submittedName>
</protein>
<dbReference type="EMBL" id="SBKQ01000010">
    <property type="protein sequence ID" value="RXR31333.1"/>
    <property type="molecule type" value="Genomic_DNA"/>
</dbReference>
<dbReference type="OrthoDB" id="711499at2"/>
<gene>
    <name evidence="2" type="ORF">EQG68_10655</name>
</gene>
<dbReference type="AlphaFoldDB" id="A0A4Q1KMV3"/>
<dbReference type="Proteomes" id="UP000289734">
    <property type="component" value="Unassembled WGS sequence"/>
</dbReference>
<organism evidence="2 3">
    <name type="scientific">Flavobacterium piscinae</name>
    <dbReference type="NCBI Taxonomy" id="2506424"/>
    <lineage>
        <taxon>Bacteria</taxon>
        <taxon>Pseudomonadati</taxon>
        <taxon>Bacteroidota</taxon>
        <taxon>Flavobacteriia</taxon>
        <taxon>Flavobacteriales</taxon>
        <taxon>Flavobacteriaceae</taxon>
        <taxon>Flavobacterium</taxon>
    </lineage>
</organism>
<feature type="coiled-coil region" evidence="1">
    <location>
        <begin position="23"/>
        <end position="50"/>
    </location>
</feature>
<keyword evidence="1" id="KW-0175">Coiled coil</keyword>
<name>A0A4Q1KMV3_9FLAO</name>
<comment type="caution">
    <text evidence="2">The sequence shown here is derived from an EMBL/GenBank/DDBJ whole genome shotgun (WGS) entry which is preliminary data.</text>
</comment>